<name>A0ABR5IUH9_9ACTN</name>
<keyword evidence="3" id="KW-1185">Reference proteome</keyword>
<comment type="caution">
    <text evidence="2">The sequence shown here is derived from an EMBL/GenBank/DDBJ whole genome shotgun (WGS) entry which is preliminary data.</text>
</comment>
<organism evidence="2 3">
    <name type="scientific">Streptomyces varsoviensis</name>
    <dbReference type="NCBI Taxonomy" id="67373"/>
    <lineage>
        <taxon>Bacteria</taxon>
        <taxon>Bacillati</taxon>
        <taxon>Actinomycetota</taxon>
        <taxon>Actinomycetes</taxon>
        <taxon>Kitasatosporales</taxon>
        <taxon>Streptomycetaceae</taxon>
        <taxon>Streptomyces</taxon>
    </lineage>
</organism>
<dbReference type="SUPFAM" id="SSF75304">
    <property type="entry name" value="Amidase signature (AS) enzymes"/>
    <property type="match status" value="1"/>
</dbReference>
<accession>A0ABR5IUH9</accession>
<evidence type="ECO:0000259" key="1">
    <source>
        <dbReference type="Pfam" id="PF01425"/>
    </source>
</evidence>
<dbReference type="Pfam" id="PF01425">
    <property type="entry name" value="Amidase"/>
    <property type="match status" value="1"/>
</dbReference>
<feature type="domain" description="Amidase" evidence="1">
    <location>
        <begin position="25"/>
        <end position="87"/>
    </location>
</feature>
<dbReference type="InterPro" id="IPR023631">
    <property type="entry name" value="Amidase_dom"/>
</dbReference>
<feature type="non-terminal residue" evidence="2">
    <location>
        <position position="89"/>
    </location>
</feature>
<dbReference type="Proteomes" id="UP000037020">
    <property type="component" value="Unassembled WGS sequence"/>
</dbReference>
<sequence>MTSLADLTALQLLAGYGSGAFSPVEVVRANLARIEEAPRGVNAFTRVAADAALREAEAAASRWLRAEPSGLLDGVPVTVKDLLLMRGEP</sequence>
<protein>
    <submittedName>
        <fullName evidence="2">Amidase</fullName>
    </submittedName>
</protein>
<dbReference type="EMBL" id="LGUT01003837">
    <property type="protein sequence ID" value="KOG74250.1"/>
    <property type="molecule type" value="Genomic_DNA"/>
</dbReference>
<evidence type="ECO:0000313" key="3">
    <source>
        <dbReference type="Proteomes" id="UP000037020"/>
    </source>
</evidence>
<dbReference type="Gene3D" id="3.90.1300.10">
    <property type="entry name" value="Amidase signature (AS) domain"/>
    <property type="match status" value="1"/>
</dbReference>
<proteinExistence type="predicted"/>
<reference evidence="2 3" key="1">
    <citation type="submission" date="2015-07" db="EMBL/GenBank/DDBJ databases">
        <authorList>
            <person name="Ju K.-S."/>
            <person name="Doroghazi J.R."/>
            <person name="Metcalf W.W."/>
        </authorList>
    </citation>
    <scope>NUCLEOTIDE SEQUENCE [LARGE SCALE GENOMIC DNA]</scope>
    <source>
        <strain evidence="2 3">NRRL B-3589</strain>
    </source>
</reference>
<dbReference type="InterPro" id="IPR036928">
    <property type="entry name" value="AS_sf"/>
</dbReference>
<evidence type="ECO:0000313" key="2">
    <source>
        <dbReference type="EMBL" id="KOG74250.1"/>
    </source>
</evidence>
<gene>
    <name evidence="2" type="ORF">ADK38_40250</name>
</gene>